<dbReference type="InterPro" id="IPR011251">
    <property type="entry name" value="Luciferase-like_dom"/>
</dbReference>
<proteinExistence type="inferred from homology"/>
<feature type="binding site" evidence="6">
    <location>
        <position position="98"/>
    </location>
    <ligand>
        <name>FMN</name>
        <dbReference type="ChEBI" id="CHEBI:58210"/>
    </ligand>
</feature>
<keyword evidence="2 6" id="KW-0288">FMN</keyword>
<sequence length="440" mass="48347">MEPTMSLGVFLLPGGHHPSAWRVPDGPVPDPCDIDYVASLASLAEHGGFHFLFLADSDALWRSDGAALRRDPNAFGLEPLTLLSALSRSTETLGLVATVSTSYHDPYSVARRLSSLDHLSRGRAGWNIVTSFMPQVAANFGGSALPAHDRRYERAEEFMNVVDGLWRLWGHGIVTRDRASGNYLAHGEIPTLDHSGPHFAVRGPLNQPPSPQSRPLLVQAGSSPAGMSFAARWSEVVFTVESDLDSSARTRARFHELLAGAGRVPGEVRLMPGLLVLVEDTDEQAWRVLDRLQSMVDPHLGLVQLKDYGFPIDMTEHSWSDPVPAVRGDADGQQGRQEVLRRIAAAREMSIEQLARYVAFTRGHNLLVGSAERVADEMERWWRAGACDGFNVMPARLPLDLERFSASVVPLLRDRGVLTAPRPGWTLREQLGLTLSPVDR</sequence>
<dbReference type="InterPro" id="IPR051260">
    <property type="entry name" value="Diverse_substr_monoxygenases"/>
</dbReference>
<keyword evidence="4 8" id="KW-0503">Monooxygenase</keyword>
<evidence type="ECO:0000313" key="9">
    <source>
        <dbReference type="Proteomes" id="UP000305546"/>
    </source>
</evidence>
<feature type="binding site" evidence="6">
    <location>
        <position position="223"/>
    </location>
    <ligand>
        <name>FMN</name>
        <dbReference type="ChEBI" id="CHEBI:58210"/>
    </ligand>
</feature>
<reference evidence="8 9" key="1">
    <citation type="submission" date="2019-06" db="EMBL/GenBank/DDBJ databases">
        <title>Amycolatopsis alkalitolerans sp. nov., isolated from Gastrodia elata Blume.</title>
        <authorList>
            <person name="Narsing Rao M.P."/>
            <person name="Li W.J."/>
        </authorList>
    </citation>
    <scope>NUCLEOTIDE SEQUENCE [LARGE SCALE GENOMIC DNA]</scope>
    <source>
        <strain evidence="8 9">SYSUP0005</strain>
    </source>
</reference>
<dbReference type="RefSeq" id="WP_139097573.1">
    <property type="nucleotide sequence ID" value="NZ_VDFW01000012.1"/>
</dbReference>
<keyword evidence="9" id="KW-1185">Reference proteome</keyword>
<evidence type="ECO:0000256" key="1">
    <source>
        <dbReference type="ARBA" id="ARBA00022630"/>
    </source>
</evidence>
<evidence type="ECO:0000313" key="8">
    <source>
        <dbReference type="EMBL" id="TNC25185.1"/>
    </source>
</evidence>
<dbReference type="OrthoDB" id="9135350at2"/>
<feature type="binding site" evidence="6">
    <location>
        <position position="148"/>
    </location>
    <ligand>
        <name>FMN</name>
        <dbReference type="ChEBI" id="CHEBI:58210"/>
    </ligand>
</feature>
<dbReference type="PANTHER" id="PTHR30011">
    <property type="entry name" value="ALKANESULFONATE MONOOXYGENASE-RELATED"/>
    <property type="match status" value="1"/>
</dbReference>
<dbReference type="GO" id="GO:0016705">
    <property type="term" value="F:oxidoreductase activity, acting on paired donors, with incorporation or reduction of molecular oxygen"/>
    <property type="evidence" value="ECO:0007669"/>
    <property type="project" value="InterPro"/>
</dbReference>
<name>A0A5C4M0T5_9PSEU</name>
<dbReference type="AlphaFoldDB" id="A0A5C4M0T5"/>
<dbReference type="CDD" id="cd01095">
    <property type="entry name" value="Nitrilotriacetate_monoxgenase"/>
    <property type="match status" value="1"/>
</dbReference>
<dbReference type="InterPro" id="IPR016215">
    <property type="entry name" value="NTA_MOA"/>
</dbReference>
<comment type="caution">
    <text evidence="8">The sequence shown here is derived from an EMBL/GenBank/DDBJ whole genome shotgun (WGS) entry which is preliminary data.</text>
</comment>
<dbReference type="GO" id="GO:0004497">
    <property type="term" value="F:monooxygenase activity"/>
    <property type="evidence" value="ECO:0007669"/>
    <property type="project" value="UniProtKB-KW"/>
</dbReference>
<feature type="domain" description="Luciferase-like" evidence="7">
    <location>
        <begin position="24"/>
        <end position="386"/>
    </location>
</feature>
<organism evidence="8 9">
    <name type="scientific">Amycolatopsis alkalitolerans</name>
    <dbReference type="NCBI Taxonomy" id="2547244"/>
    <lineage>
        <taxon>Bacteria</taxon>
        <taxon>Bacillati</taxon>
        <taxon>Actinomycetota</taxon>
        <taxon>Actinomycetes</taxon>
        <taxon>Pseudonocardiales</taxon>
        <taxon>Pseudonocardiaceae</taxon>
        <taxon>Amycolatopsis</taxon>
    </lineage>
</organism>
<evidence type="ECO:0000259" key="7">
    <source>
        <dbReference type="Pfam" id="PF00296"/>
    </source>
</evidence>
<dbReference type="Proteomes" id="UP000305546">
    <property type="component" value="Unassembled WGS sequence"/>
</dbReference>
<evidence type="ECO:0000256" key="5">
    <source>
        <dbReference type="ARBA" id="ARBA00033748"/>
    </source>
</evidence>
<keyword evidence="3 8" id="KW-0560">Oxidoreductase</keyword>
<evidence type="ECO:0000256" key="3">
    <source>
        <dbReference type="ARBA" id="ARBA00023002"/>
    </source>
</evidence>
<dbReference type="SUPFAM" id="SSF51679">
    <property type="entry name" value="Bacterial luciferase-like"/>
    <property type="match status" value="1"/>
</dbReference>
<feature type="binding site" evidence="6">
    <location>
        <position position="152"/>
    </location>
    <ligand>
        <name>FMN</name>
        <dbReference type="ChEBI" id="CHEBI:58210"/>
    </ligand>
</feature>
<accession>A0A5C4M0T5</accession>
<comment type="similarity">
    <text evidence="5">Belongs to the NtaA/SnaA/DszA monooxygenase family.</text>
</comment>
<dbReference type="PIRSF" id="PIRSF000337">
    <property type="entry name" value="NTA_MOA"/>
    <property type="match status" value="1"/>
</dbReference>
<dbReference type="Pfam" id="PF00296">
    <property type="entry name" value="Bac_luciferase"/>
    <property type="match status" value="1"/>
</dbReference>
<evidence type="ECO:0000256" key="4">
    <source>
        <dbReference type="ARBA" id="ARBA00023033"/>
    </source>
</evidence>
<protein>
    <submittedName>
        <fullName evidence="8">NtaA/DmoA family FMN-dependent monooxygenase</fullName>
        <ecNumber evidence="8">1.14.-.-</ecNumber>
    </submittedName>
</protein>
<feature type="binding site" evidence="6">
    <location>
        <position position="56"/>
    </location>
    <ligand>
        <name>FMN</name>
        <dbReference type="ChEBI" id="CHEBI:58210"/>
    </ligand>
</feature>
<feature type="binding site" evidence="6">
    <location>
        <position position="222"/>
    </location>
    <ligand>
        <name>FMN</name>
        <dbReference type="ChEBI" id="CHEBI:58210"/>
    </ligand>
</feature>
<keyword evidence="1 6" id="KW-0285">Flavoprotein</keyword>
<gene>
    <name evidence="8" type="ORF">FG385_16220</name>
</gene>
<evidence type="ECO:0000256" key="2">
    <source>
        <dbReference type="ARBA" id="ARBA00022643"/>
    </source>
</evidence>
<evidence type="ECO:0000256" key="6">
    <source>
        <dbReference type="PIRSR" id="PIRSR000337-1"/>
    </source>
</evidence>
<dbReference type="NCBIfam" id="TIGR03860">
    <property type="entry name" value="FMN_nitrolo"/>
    <property type="match status" value="1"/>
</dbReference>
<dbReference type="InterPro" id="IPR036661">
    <property type="entry name" value="Luciferase-like_sf"/>
</dbReference>
<dbReference type="Gene3D" id="3.20.20.30">
    <property type="entry name" value="Luciferase-like domain"/>
    <property type="match status" value="1"/>
</dbReference>
<dbReference type="EC" id="1.14.-.-" evidence="8"/>
<dbReference type="PANTHER" id="PTHR30011:SF16">
    <property type="entry name" value="C2H2 FINGER DOMAIN TRANSCRIPTION FACTOR (EUROFUNG)-RELATED"/>
    <property type="match status" value="1"/>
</dbReference>
<dbReference type="EMBL" id="VDFW01000012">
    <property type="protein sequence ID" value="TNC25185.1"/>
    <property type="molecule type" value="Genomic_DNA"/>
</dbReference>